<protein>
    <submittedName>
        <fullName evidence="1">Uncharacterized protein</fullName>
    </submittedName>
</protein>
<comment type="caution">
    <text evidence="1">The sequence shown here is derived from an EMBL/GenBank/DDBJ whole genome shotgun (WGS) entry which is preliminary data.</text>
</comment>
<keyword evidence="2" id="KW-1185">Reference proteome</keyword>
<reference evidence="1 2" key="1">
    <citation type="submission" date="2021-07" db="EMBL/GenBank/DDBJ databases">
        <authorList>
            <person name="Palmer J.M."/>
        </authorList>
    </citation>
    <scope>NUCLEOTIDE SEQUENCE [LARGE SCALE GENOMIC DNA]</scope>
    <source>
        <strain evidence="1 2">AT_MEX2019</strain>
        <tissue evidence="1">Muscle</tissue>
    </source>
</reference>
<evidence type="ECO:0000313" key="1">
    <source>
        <dbReference type="EMBL" id="MED6255959.1"/>
    </source>
</evidence>
<dbReference type="Proteomes" id="UP001345963">
    <property type="component" value="Unassembled WGS sequence"/>
</dbReference>
<dbReference type="EMBL" id="JAHUTI010072471">
    <property type="protein sequence ID" value="MED6255959.1"/>
    <property type="molecule type" value="Genomic_DNA"/>
</dbReference>
<name>A0ABU7C272_9TELE</name>
<evidence type="ECO:0000313" key="2">
    <source>
        <dbReference type="Proteomes" id="UP001345963"/>
    </source>
</evidence>
<accession>A0ABU7C272</accession>
<organism evidence="1 2">
    <name type="scientific">Ataeniobius toweri</name>
    <dbReference type="NCBI Taxonomy" id="208326"/>
    <lineage>
        <taxon>Eukaryota</taxon>
        <taxon>Metazoa</taxon>
        <taxon>Chordata</taxon>
        <taxon>Craniata</taxon>
        <taxon>Vertebrata</taxon>
        <taxon>Euteleostomi</taxon>
        <taxon>Actinopterygii</taxon>
        <taxon>Neopterygii</taxon>
        <taxon>Teleostei</taxon>
        <taxon>Neoteleostei</taxon>
        <taxon>Acanthomorphata</taxon>
        <taxon>Ovalentaria</taxon>
        <taxon>Atherinomorphae</taxon>
        <taxon>Cyprinodontiformes</taxon>
        <taxon>Goodeidae</taxon>
        <taxon>Ataeniobius</taxon>
    </lineage>
</organism>
<proteinExistence type="predicted"/>
<gene>
    <name evidence="1" type="ORF">ATANTOWER_017560</name>
</gene>
<sequence>MAFTCRSLGVGALNGIKRVFICPGSRVSGSMAGSARGRRLPAGPVGSTLQLPGASGWFPWDSPLLFSGEAAVVPAVVLLGFLSSGGPLDVCGSDLLRICPGSRGAGLWLLTLTIAYLYGETLYTQALSHSDPQVFRFRC</sequence>